<feature type="transmembrane region" description="Helical" evidence="8">
    <location>
        <begin position="233"/>
        <end position="252"/>
    </location>
</feature>
<dbReference type="PANTHER" id="PTHR31686:SF1">
    <property type="entry name" value="SULFITE EFFLUX PUMP SSU1"/>
    <property type="match status" value="1"/>
</dbReference>
<dbReference type="Gene3D" id="1.50.10.150">
    <property type="entry name" value="Voltage-dependent anion channel"/>
    <property type="match status" value="1"/>
</dbReference>
<evidence type="ECO:0000256" key="1">
    <source>
        <dbReference type="ARBA" id="ARBA00004651"/>
    </source>
</evidence>
<name>A0AAU7VAJ7_9ACTO</name>
<dbReference type="KEGG" id="sapp:SAC06_02090"/>
<evidence type="ECO:0000256" key="3">
    <source>
        <dbReference type="ARBA" id="ARBA00022448"/>
    </source>
</evidence>
<feature type="transmembrane region" description="Helical" evidence="8">
    <location>
        <begin position="114"/>
        <end position="135"/>
    </location>
</feature>
<comment type="subcellular location">
    <subcellularLocation>
        <location evidence="1">Cell membrane</location>
        <topology evidence="1">Multi-pass membrane protein</topology>
    </subcellularLocation>
</comment>
<dbReference type="RefSeq" id="WP_350258566.1">
    <property type="nucleotide sequence ID" value="NZ_CP138335.1"/>
</dbReference>
<keyword evidence="6 8" id="KW-1133">Transmembrane helix</keyword>
<dbReference type="InterPro" id="IPR038665">
    <property type="entry name" value="Voltage-dep_anion_channel_sf"/>
</dbReference>
<feature type="transmembrane region" description="Helical" evidence="8">
    <location>
        <begin position="340"/>
        <end position="360"/>
    </location>
</feature>
<evidence type="ECO:0000313" key="9">
    <source>
        <dbReference type="EMBL" id="XBW08367.1"/>
    </source>
</evidence>
<proteinExistence type="inferred from homology"/>
<organism evidence="9">
    <name type="scientific">Scrofimicrobium appendicitidis</name>
    <dbReference type="NCBI Taxonomy" id="3079930"/>
    <lineage>
        <taxon>Bacteria</taxon>
        <taxon>Bacillati</taxon>
        <taxon>Actinomycetota</taxon>
        <taxon>Actinomycetes</taxon>
        <taxon>Actinomycetales</taxon>
        <taxon>Actinomycetaceae</taxon>
        <taxon>Scrofimicrobium</taxon>
    </lineage>
</organism>
<protein>
    <submittedName>
        <fullName evidence="9">Tellurite resistance/C4-dicarboxylate transporter family protein</fullName>
    </submittedName>
</protein>
<evidence type="ECO:0000256" key="7">
    <source>
        <dbReference type="ARBA" id="ARBA00023136"/>
    </source>
</evidence>
<evidence type="ECO:0000256" key="4">
    <source>
        <dbReference type="ARBA" id="ARBA00022475"/>
    </source>
</evidence>
<evidence type="ECO:0000256" key="8">
    <source>
        <dbReference type="SAM" id="Phobius"/>
    </source>
</evidence>
<dbReference type="PANTHER" id="PTHR31686">
    <property type="match status" value="1"/>
</dbReference>
<comment type="similarity">
    <text evidence="2">Belongs to the tellurite-resistance/dicarboxylate transporter (TDT) family.</text>
</comment>
<keyword evidence="4" id="KW-1003">Cell membrane</keyword>
<dbReference type="InterPro" id="IPR051629">
    <property type="entry name" value="Sulfite_efflux_TDT"/>
</dbReference>
<feature type="transmembrane region" description="Helical" evidence="8">
    <location>
        <begin position="21"/>
        <end position="41"/>
    </location>
</feature>
<dbReference type="AlphaFoldDB" id="A0AAU7VAJ7"/>
<evidence type="ECO:0000256" key="6">
    <source>
        <dbReference type="ARBA" id="ARBA00022989"/>
    </source>
</evidence>
<feature type="transmembrane region" description="Helical" evidence="8">
    <location>
        <begin position="264"/>
        <end position="291"/>
    </location>
</feature>
<feature type="transmembrane region" description="Helical" evidence="8">
    <location>
        <begin position="193"/>
        <end position="212"/>
    </location>
</feature>
<dbReference type="InterPro" id="IPR004695">
    <property type="entry name" value="SLAC1/Mae1/Ssu1/TehA"/>
</dbReference>
<evidence type="ECO:0000256" key="5">
    <source>
        <dbReference type="ARBA" id="ARBA00022692"/>
    </source>
</evidence>
<accession>A0AAU7VAJ7</accession>
<gene>
    <name evidence="9" type="ORF">SAC06_02090</name>
</gene>
<dbReference type="Pfam" id="PF03595">
    <property type="entry name" value="SLAC1"/>
    <property type="match status" value="1"/>
</dbReference>
<dbReference type="EMBL" id="CP138335">
    <property type="protein sequence ID" value="XBW08367.1"/>
    <property type="molecule type" value="Genomic_DNA"/>
</dbReference>
<keyword evidence="3" id="KW-0813">Transport</keyword>
<feature type="transmembrane region" description="Helical" evidence="8">
    <location>
        <begin position="303"/>
        <end position="320"/>
    </location>
</feature>
<dbReference type="GO" id="GO:0000319">
    <property type="term" value="F:sulfite transmembrane transporter activity"/>
    <property type="evidence" value="ECO:0007669"/>
    <property type="project" value="TreeGrafter"/>
</dbReference>
<reference evidence="9" key="1">
    <citation type="submission" date="2023-11" db="EMBL/GenBank/DDBJ databases">
        <title>Scrofimicrobium hongkongense sp. nov., isolated from a patient with peritonitis.</title>
        <authorList>
            <person name="Lao H.Y."/>
            <person name="Wong A.Y.P."/>
            <person name="Ng T.L."/>
            <person name="Wong R.Y.L."/>
            <person name="Yau M.C.Y."/>
            <person name="Lam J.Y.W."/>
            <person name="Siu G.K.H."/>
        </authorList>
    </citation>
    <scope>NUCLEOTIDE SEQUENCE</scope>
    <source>
        <strain evidence="9">R131</strain>
    </source>
</reference>
<dbReference type="CDD" id="cd09319">
    <property type="entry name" value="TDT_like_1"/>
    <property type="match status" value="1"/>
</dbReference>
<dbReference type="GO" id="GO:0005886">
    <property type="term" value="C:plasma membrane"/>
    <property type="evidence" value="ECO:0007669"/>
    <property type="project" value="UniProtKB-SubCell"/>
</dbReference>
<feature type="transmembrane region" description="Helical" evidence="8">
    <location>
        <begin position="86"/>
        <end position="108"/>
    </location>
</feature>
<feature type="transmembrane region" description="Helical" evidence="8">
    <location>
        <begin position="47"/>
        <end position="66"/>
    </location>
</feature>
<keyword evidence="5 8" id="KW-0812">Transmembrane</keyword>
<evidence type="ECO:0000256" key="2">
    <source>
        <dbReference type="ARBA" id="ARBA00008566"/>
    </source>
</evidence>
<feature type="transmembrane region" description="Helical" evidence="8">
    <location>
        <begin position="166"/>
        <end position="187"/>
    </location>
</feature>
<sequence>MSPEPSPPQRRLRAYIETMPTGVHAFVMATGIISVGMELVNQHLISLALWVIAAVGWLWLTTLVVVRAFVATESVRRALKDPNQAFGFFTVIAATSVVGTRFAVGGILEVAIGLWIVALCLWAVAGYAIPWGILVRPLPKDERQRAMFTTPEGGGRFLSDYIDGTWFVWVVATQSVAVLGATIQPHLDVFETVVAAITVVAWSTGLGLYVMVGTGLVQRIFRWGLNPTDLTPSYWVVMGALAISALASGRIMNMNSQTPVAAAAYSIASGVGVMLWGFTTWLVVGLLLMVVWKIWRRVAVKHYITPLWSMVFPMGVYSVASMTMGDGVDAPRILWAGYDFIWVALAAWVLVTVSWVVHMVGRVKESRAQQDVSA</sequence>
<keyword evidence="7 8" id="KW-0472">Membrane</keyword>